<sequence>MLAAVLVFGTALTGCQQTSLKEALTVPPPVETKGTFSTATASTDAETSTSALTASSSGNVGTDTATTPSSVRAAAKSTTTSNVRRQRRQAQATRAQAAATTPQRTAAARTTAANGQTRQSGTASQNAPFVDEGARQGDTYPKFVPPKEATTQMTDAQKKAFEKTMDERMKANEQQADSPDAVAERRKLLDAIAKNSTRDTLKAIEETGQNSKAGQTGTSAQ</sequence>
<gene>
    <name evidence="2" type="ORF">FJU11_14905</name>
</gene>
<feature type="compositionally biased region" description="Low complexity" evidence="1">
    <location>
        <begin position="35"/>
        <end position="57"/>
    </location>
</feature>
<evidence type="ECO:0000256" key="1">
    <source>
        <dbReference type="SAM" id="MobiDB-lite"/>
    </source>
</evidence>
<feature type="compositionally biased region" description="Low complexity" evidence="1">
    <location>
        <begin position="89"/>
        <end position="119"/>
    </location>
</feature>
<keyword evidence="3" id="KW-1185">Reference proteome</keyword>
<dbReference type="Proteomes" id="UP000320314">
    <property type="component" value="Unassembled WGS sequence"/>
</dbReference>
<feature type="region of interest" description="Disordered" evidence="1">
    <location>
        <begin position="200"/>
        <end position="221"/>
    </location>
</feature>
<proteinExistence type="predicted"/>
<dbReference type="RefSeq" id="WP_141167874.1">
    <property type="nucleotide sequence ID" value="NZ_VHLH01000031.1"/>
</dbReference>
<evidence type="ECO:0000313" key="3">
    <source>
        <dbReference type="Proteomes" id="UP000320314"/>
    </source>
</evidence>
<feature type="compositionally biased region" description="Polar residues" evidence="1">
    <location>
        <begin position="207"/>
        <end position="221"/>
    </location>
</feature>
<organism evidence="2 3">
    <name type="scientific">Pararhizobium mangrovi</name>
    <dbReference type="NCBI Taxonomy" id="2590452"/>
    <lineage>
        <taxon>Bacteria</taxon>
        <taxon>Pseudomonadati</taxon>
        <taxon>Pseudomonadota</taxon>
        <taxon>Alphaproteobacteria</taxon>
        <taxon>Hyphomicrobiales</taxon>
        <taxon>Rhizobiaceae</taxon>
        <taxon>Rhizobium/Agrobacterium group</taxon>
        <taxon>Pararhizobium</taxon>
    </lineage>
</organism>
<dbReference type="EMBL" id="VHLH01000031">
    <property type="protein sequence ID" value="TPW26362.1"/>
    <property type="molecule type" value="Genomic_DNA"/>
</dbReference>
<evidence type="ECO:0000313" key="2">
    <source>
        <dbReference type="EMBL" id="TPW26362.1"/>
    </source>
</evidence>
<feature type="region of interest" description="Disordered" evidence="1">
    <location>
        <begin position="28"/>
        <end position="155"/>
    </location>
</feature>
<protein>
    <submittedName>
        <fullName evidence="2">Uncharacterized protein</fullName>
    </submittedName>
</protein>
<comment type="caution">
    <text evidence="2">The sequence shown here is derived from an EMBL/GenBank/DDBJ whole genome shotgun (WGS) entry which is preliminary data.</text>
</comment>
<feature type="compositionally biased region" description="Polar residues" evidence="1">
    <location>
        <begin position="58"/>
        <end position="83"/>
    </location>
</feature>
<name>A0A506TWB2_9HYPH</name>
<accession>A0A506TWB2</accession>
<reference evidence="2 3" key="1">
    <citation type="submission" date="2019-06" db="EMBL/GenBank/DDBJ databases">
        <authorList>
            <person name="Li M."/>
        </authorList>
    </citation>
    <scope>NUCLEOTIDE SEQUENCE [LARGE SCALE GENOMIC DNA]</scope>
    <source>
        <strain evidence="2 3">BGMRC6574</strain>
    </source>
</reference>
<dbReference type="AlphaFoldDB" id="A0A506TWB2"/>